<proteinExistence type="predicted"/>
<dbReference type="WBParaSite" id="jg8427">
    <property type="protein sequence ID" value="jg8427"/>
    <property type="gene ID" value="jg8427"/>
</dbReference>
<evidence type="ECO:0000313" key="1">
    <source>
        <dbReference type="Proteomes" id="UP000887574"/>
    </source>
</evidence>
<organism evidence="1 2">
    <name type="scientific">Ditylenchus dipsaci</name>
    <dbReference type="NCBI Taxonomy" id="166011"/>
    <lineage>
        <taxon>Eukaryota</taxon>
        <taxon>Metazoa</taxon>
        <taxon>Ecdysozoa</taxon>
        <taxon>Nematoda</taxon>
        <taxon>Chromadorea</taxon>
        <taxon>Rhabditida</taxon>
        <taxon>Tylenchina</taxon>
        <taxon>Tylenchomorpha</taxon>
        <taxon>Sphaerularioidea</taxon>
        <taxon>Anguinidae</taxon>
        <taxon>Anguininae</taxon>
        <taxon>Ditylenchus</taxon>
    </lineage>
</organism>
<keyword evidence="1" id="KW-1185">Reference proteome</keyword>
<evidence type="ECO:0000313" key="2">
    <source>
        <dbReference type="WBParaSite" id="jg8427"/>
    </source>
</evidence>
<accession>A0A915EPH6</accession>
<name>A0A915EPH6_9BILA</name>
<protein>
    <submittedName>
        <fullName evidence="2">Uncharacterized protein</fullName>
    </submittedName>
</protein>
<sequence>MTVNYGCTVDCTLKLNPMSSSRNCGIRASRPSLKRELAQEVNITFNRISGLLFYDFPEYNLDKALVDCLIIVNSMALTPLVTSTHVAASKSLVLMINDAVSQVNVSTEMQYTDSDGEIRQLLASFGQYTVNQVGLFRLFEKSRIKTCGN</sequence>
<dbReference type="AlphaFoldDB" id="A0A915EPH6"/>
<reference evidence="2" key="1">
    <citation type="submission" date="2022-11" db="UniProtKB">
        <authorList>
            <consortium name="WormBaseParasite"/>
        </authorList>
    </citation>
    <scope>IDENTIFICATION</scope>
</reference>
<dbReference type="Proteomes" id="UP000887574">
    <property type="component" value="Unplaced"/>
</dbReference>